<reference evidence="3" key="1">
    <citation type="submission" date="2018-09" db="EMBL/GenBank/DDBJ databases">
        <authorList>
            <person name="Zhu H."/>
        </authorList>
    </citation>
    <scope>NUCLEOTIDE SEQUENCE [LARGE SCALE GENOMIC DNA]</scope>
    <source>
        <strain evidence="3">K1W22B-1</strain>
    </source>
</reference>
<dbReference type="InterPro" id="IPR022183">
    <property type="entry name" value="DUF3710"/>
</dbReference>
<accession>A0A3A5HGQ7</accession>
<proteinExistence type="predicted"/>
<organism evidence="2 3">
    <name type="scientific">Nocardioides cavernaquae</name>
    <dbReference type="NCBI Taxonomy" id="2321396"/>
    <lineage>
        <taxon>Bacteria</taxon>
        <taxon>Bacillati</taxon>
        <taxon>Actinomycetota</taxon>
        <taxon>Actinomycetes</taxon>
        <taxon>Propionibacteriales</taxon>
        <taxon>Nocardioidaceae</taxon>
        <taxon>Nocardioides</taxon>
    </lineage>
</organism>
<comment type="caution">
    <text evidence="2">The sequence shown here is derived from an EMBL/GenBank/DDBJ whole genome shotgun (WGS) entry which is preliminary data.</text>
</comment>
<feature type="region of interest" description="Disordered" evidence="1">
    <location>
        <begin position="24"/>
        <end position="50"/>
    </location>
</feature>
<evidence type="ECO:0000313" key="3">
    <source>
        <dbReference type="Proteomes" id="UP000276542"/>
    </source>
</evidence>
<dbReference type="Pfam" id="PF12502">
    <property type="entry name" value="DUF3710"/>
    <property type="match status" value="1"/>
</dbReference>
<dbReference type="EMBL" id="QYRP01000002">
    <property type="protein sequence ID" value="RJS47070.1"/>
    <property type="molecule type" value="Genomic_DNA"/>
</dbReference>
<protein>
    <submittedName>
        <fullName evidence="2">DUF3710 domain-containing protein</fullName>
    </submittedName>
</protein>
<gene>
    <name evidence="2" type="ORF">D4739_13155</name>
</gene>
<evidence type="ECO:0000313" key="2">
    <source>
        <dbReference type="EMBL" id="RJS47070.1"/>
    </source>
</evidence>
<dbReference type="OrthoDB" id="8480367at2"/>
<feature type="compositionally biased region" description="Low complexity" evidence="1">
    <location>
        <begin position="31"/>
        <end position="41"/>
    </location>
</feature>
<dbReference type="Proteomes" id="UP000276542">
    <property type="component" value="Unassembled WGS sequence"/>
</dbReference>
<sequence length="224" mass="23365">MRRTPHLSCQEHLVKFNRKKNAVAPSLAGDAAETPVAATEPARPRDSAQVDIDGDGVARVDLGGLLLAPVEGLEVRMQVEESTGEVQAVVYAGADGALEVRAFAARRGGAMWDEIRPQVAADAARKGGTATAVPGPWGDELLCQFTAPMPDGTPGRQESRIVGIDGDRWFVRGTLIGAPAVDDTARAPYDAALASLVVRRGAGAMAPGEALPLVVPASARRLDT</sequence>
<keyword evidence="3" id="KW-1185">Reference proteome</keyword>
<dbReference type="AlphaFoldDB" id="A0A3A5HGQ7"/>
<name>A0A3A5HGQ7_9ACTN</name>
<evidence type="ECO:0000256" key="1">
    <source>
        <dbReference type="SAM" id="MobiDB-lite"/>
    </source>
</evidence>